<comment type="similarity">
    <text evidence="2 7">Belongs to the nonaspanin (TM9SF) (TC 9.A.2) family.</text>
</comment>
<dbReference type="OMA" id="XVAVCCI"/>
<protein>
    <recommendedName>
        <fullName evidence="7">Transmembrane 9 superfamily member</fullName>
    </recommendedName>
</protein>
<dbReference type="eggNOG" id="KOG1278">
    <property type="taxonomic scope" value="Eukaryota"/>
</dbReference>
<dbReference type="Proteomes" id="UP000001744">
    <property type="component" value="Unassembled WGS sequence"/>
</dbReference>
<feature type="transmembrane region" description="Helical" evidence="7">
    <location>
        <begin position="251"/>
        <end position="271"/>
    </location>
</feature>
<evidence type="ECO:0000256" key="6">
    <source>
        <dbReference type="ARBA" id="ARBA00023136"/>
    </source>
</evidence>
<dbReference type="OrthoDB" id="1666796at2759"/>
<dbReference type="GO" id="GO:0007034">
    <property type="term" value="P:vacuolar transport"/>
    <property type="evidence" value="ECO:0000318"/>
    <property type="project" value="GO_Central"/>
</dbReference>
<feature type="transmembrane region" description="Helical" evidence="7">
    <location>
        <begin position="383"/>
        <end position="408"/>
    </location>
</feature>
<feature type="transmembrane region" description="Helical" evidence="7">
    <location>
        <begin position="420"/>
        <end position="443"/>
    </location>
</feature>
<evidence type="ECO:0000313" key="9">
    <source>
        <dbReference type="Proteomes" id="UP000001744"/>
    </source>
</evidence>
<keyword evidence="6 7" id="KW-0472">Membrane</keyword>
<sequence>MLFRLAILLQLFVGIFAHANEYRSGDELAILVGHTSSTKSPFTYTYYDLPFVCPFGSTKASHRSSLGDVLMDNRFSSTNFQIRMLQDVSCKNLCELKLSDEGKGSAKEYIENEYKINWSLDDLPAALKPAVTGKDVRYVSGIPFGNISYGKVFLYNHFDFIIRYRPASLIQSDKWQIVGFEVLPISQADATCPDAYLTDNKDVSGNEYVLDSQVSDVQYSYSVRFVLDEQTTWGQRMKKYVTYTSLYDRKYGFMNAIIIIFLLSTFVTGIVSQQLFTKKYENYEQLQEEGLESEDSDTWKLVKTDVFRPPAHPRLFSALFGAGCQFAAMCMFLVLLGFLGWAQKKASVVNSAIALYVLTGVFAGYFSQSLYHSFGTDKEWKKVGVLTASLVPFLVSFFGMVINFFFFVSSSSRVIPFSTILGLLALWVLINAPLVFVGSAIALRWPIFEQTIVNSQVSRSIPRQPWYLKFPYNVLFSGCLPFCSIFVEVCNLLAITWKENNAFFFFFDYLFGMIVVITLTISLTAIISVYTLLQSENYHWWWHSLLIGASPAIYLLLYAIYFYFQNLRTYSWNGVIVYYGNCAIGICIFVLYTSTVSFLSSLLFVKTLFKSIKSD</sequence>
<evidence type="ECO:0000256" key="2">
    <source>
        <dbReference type="ARBA" id="ARBA00005227"/>
    </source>
</evidence>
<dbReference type="HOGENOM" id="CLU_010714_4_0_1"/>
<comment type="subcellular location">
    <subcellularLocation>
        <location evidence="1">Membrane</location>
        <topology evidence="1">Multi-pass membrane protein</topology>
    </subcellularLocation>
</comment>
<feature type="transmembrane region" description="Helical" evidence="7">
    <location>
        <begin position="318"/>
        <end position="341"/>
    </location>
</feature>
<dbReference type="Pfam" id="PF02990">
    <property type="entry name" value="EMP70"/>
    <property type="match status" value="1"/>
</dbReference>
<evidence type="ECO:0000256" key="5">
    <source>
        <dbReference type="ARBA" id="ARBA00022989"/>
    </source>
</evidence>
<dbReference type="PANTHER" id="PTHR10766">
    <property type="entry name" value="TRANSMEMBRANE 9 SUPERFAMILY PROTEIN"/>
    <property type="match status" value="1"/>
</dbReference>
<gene>
    <name evidence="8" type="ORF">SJAG_01445</name>
</gene>
<feature type="transmembrane region" description="Helical" evidence="7">
    <location>
        <begin position="472"/>
        <end position="497"/>
    </location>
</feature>
<dbReference type="GO" id="GO:0016020">
    <property type="term" value="C:membrane"/>
    <property type="evidence" value="ECO:0000318"/>
    <property type="project" value="GO_Central"/>
</dbReference>
<evidence type="ECO:0000256" key="7">
    <source>
        <dbReference type="RuleBase" id="RU363079"/>
    </source>
</evidence>
<dbReference type="STRING" id="402676.B6JXY5"/>
<keyword evidence="5 7" id="KW-1133">Transmembrane helix</keyword>
<dbReference type="GO" id="GO:0005737">
    <property type="term" value="C:cytoplasm"/>
    <property type="evidence" value="ECO:0007669"/>
    <property type="project" value="UniProtKB-ARBA"/>
</dbReference>
<feature type="signal peptide" evidence="7">
    <location>
        <begin position="1"/>
        <end position="17"/>
    </location>
</feature>
<dbReference type="GO" id="GO:0072657">
    <property type="term" value="P:protein localization to membrane"/>
    <property type="evidence" value="ECO:0000318"/>
    <property type="project" value="GO_Central"/>
</dbReference>
<dbReference type="VEuPathDB" id="FungiDB:SJAG_01445"/>
<feature type="transmembrane region" description="Helical" evidence="7">
    <location>
        <begin position="576"/>
        <end position="605"/>
    </location>
</feature>
<proteinExistence type="inferred from homology"/>
<dbReference type="GeneID" id="7051402"/>
<dbReference type="InterPro" id="IPR004240">
    <property type="entry name" value="EMP70"/>
</dbReference>
<dbReference type="RefSeq" id="XP_002172696.1">
    <property type="nucleotide sequence ID" value="XM_002172660.2"/>
</dbReference>
<feature type="transmembrane region" description="Helical" evidence="7">
    <location>
        <begin position="509"/>
        <end position="533"/>
    </location>
</feature>
<dbReference type="PANTHER" id="PTHR10766:SF111">
    <property type="entry name" value="TRANSMEMBRANE 9 SUPERFAMILY MEMBER 2"/>
    <property type="match status" value="1"/>
</dbReference>
<evidence type="ECO:0000256" key="3">
    <source>
        <dbReference type="ARBA" id="ARBA00022692"/>
    </source>
</evidence>
<reference evidence="8 9" key="1">
    <citation type="journal article" date="2011" name="Science">
        <title>Comparative functional genomics of the fission yeasts.</title>
        <authorList>
            <person name="Rhind N."/>
            <person name="Chen Z."/>
            <person name="Yassour M."/>
            <person name="Thompson D.A."/>
            <person name="Haas B.J."/>
            <person name="Habib N."/>
            <person name="Wapinski I."/>
            <person name="Roy S."/>
            <person name="Lin M.F."/>
            <person name="Heiman D.I."/>
            <person name="Young S.K."/>
            <person name="Furuya K."/>
            <person name="Guo Y."/>
            <person name="Pidoux A."/>
            <person name="Chen H.M."/>
            <person name="Robbertse B."/>
            <person name="Goldberg J.M."/>
            <person name="Aoki K."/>
            <person name="Bayne E.H."/>
            <person name="Berlin A.M."/>
            <person name="Desjardins C.A."/>
            <person name="Dobbs E."/>
            <person name="Dukaj L."/>
            <person name="Fan L."/>
            <person name="FitzGerald M.G."/>
            <person name="French C."/>
            <person name="Gujja S."/>
            <person name="Hansen K."/>
            <person name="Keifenheim D."/>
            <person name="Levin J.Z."/>
            <person name="Mosher R.A."/>
            <person name="Mueller C.A."/>
            <person name="Pfiffner J."/>
            <person name="Priest M."/>
            <person name="Russ C."/>
            <person name="Smialowska A."/>
            <person name="Swoboda P."/>
            <person name="Sykes S.M."/>
            <person name="Vaughn M."/>
            <person name="Vengrova S."/>
            <person name="Yoder R."/>
            <person name="Zeng Q."/>
            <person name="Allshire R."/>
            <person name="Baulcombe D."/>
            <person name="Birren B.W."/>
            <person name="Brown W."/>
            <person name="Ekwall K."/>
            <person name="Kellis M."/>
            <person name="Leatherwood J."/>
            <person name="Levin H."/>
            <person name="Margalit H."/>
            <person name="Martienssen R."/>
            <person name="Nieduszynski C.A."/>
            <person name="Spatafora J.W."/>
            <person name="Friedman N."/>
            <person name="Dalgaard J.Z."/>
            <person name="Baumann P."/>
            <person name="Niki H."/>
            <person name="Regev A."/>
            <person name="Nusbaum C."/>
        </authorList>
    </citation>
    <scope>NUCLEOTIDE SEQUENCE [LARGE SCALE GENOMIC DNA]</scope>
    <source>
        <strain evidence="9">yFS275 / FY16936</strain>
    </source>
</reference>
<keyword evidence="3 7" id="KW-0812">Transmembrane</keyword>
<feature type="transmembrane region" description="Helical" evidence="7">
    <location>
        <begin position="545"/>
        <end position="564"/>
    </location>
</feature>
<evidence type="ECO:0000256" key="4">
    <source>
        <dbReference type="ARBA" id="ARBA00022729"/>
    </source>
</evidence>
<dbReference type="JaponicusDB" id="SJAG_01445"/>
<organism evidence="8 9">
    <name type="scientific">Schizosaccharomyces japonicus (strain yFS275 / FY16936)</name>
    <name type="common">Fission yeast</name>
    <dbReference type="NCBI Taxonomy" id="402676"/>
    <lineage>
        <taxon>Eukaryota</taxon>
        <taxon>Fungi</taxon>
        <taxon>Dikarya</taxon>
        <taxon>Ascomycota</taxon>
        <taxon>Taphrinomycotina</taxon>
        <taxon>Schizosaccharomycetes</taxon>
        <taxon>Schizosaccharomycetales</taxon>
        <taxon>Schizosaccharomycetaceae</taxon>
        <taxon>Schizosaccharomyces</taxon>
    </lineage>
</organism>
<evidence type="ECO:0000313" key="8">
    <source>
        <dbReference type="EMBL" id="EEB06403.1"/>
    </source>
</evidence>
<dbReference type="EMBL" id="KE651168">
    <property type="protein sequence ID" value="EEB06403.1"/>
    <property type="molecule type" value="Genomic_DNA"/>
</dbReference>
<accession>B6JXY5</accession>
<feature type="transmembrane region" description="Helical" evidence="7">
    <location>
        <begin position="353"/>
        <end position="371"/>
    </location>
</feature>
<name>B6JXY5_SCHJY</name>
<feature type="chain" id="PRO_5007360672" description="Transmembrane 9 superfamily member" evidence="7">
    <location>
        <begin position="18"/>
        <end position="615"/>
    </location>
</feature>
<keyword evidence="4 7" id="KW-0732">Signal</keyword>
<dbReference type="AlphaFoldDB" id="B6JXY5"/>
<evidence type="ECO:0000256" key="1">
    <source>
        <dbReference type="ARBA" id="ARBA00004141"/>
    </source>
</evidence>
<keyword evidence="9" id="KW-1185">Reference proteome</keyword>